<feature type="binding site" evidence="6">
    <location>
        <position position="207"/>
    </location>
    <ligand>
        <name>phosphate</name>
        <dbReference type="ChEBI" id="CHEBI:43474"/>
    </ligand>
</feature>
<feature type="binding site" evidence="6">
    <location>
        <position position="60"/>
    </location>
    <ligand>
        <name>phosphate</name>
        <dbReference type="ChEBI" id="CHEBI:43474"/>
    </ligand>
</feature>
<dbReference type="PIRSF" id="PIRSF000477">
    <property type="entry name" value="PurNPase"/>
    <property type="match status" value="1"/>
</dbReference>
<dbReference type="GO" id="GO:0004731">
    <property type="term" value="F:purine-nucleoside phosphorylase activity"/>
    <property type="evidence" value="ECO:0007669"/>
    <property type="project" value="UniProtKB-EC"/>
</dbReference>
<comment type="pathway">
    <text evidence="1 5">Purine metabolism; purine nucleoside salvage.</text>
</comment>
<name>A0A550J8P1_9BACT</name>
<keyword evidence="9" id="KW-1185">Reference proteome</keyword>
<dbReference type="RefSeq" id="WP_092053592.1">
    <property type="nucleotide sequence ID" value="NZ_FOJJ01000002.1"/>
</dbReference>
<sequence length="270" mass="29558">MAWEEEASAGALAQRFGEDTFDLAVILGSGWGALADQAESAVYVDYREIPGFSHVRIEGHAGRLVAGRFQGWKVLFFQGRYHLYQGFDARQVALPVRLAAALGCRRLLLTNAVGGINPAFQVGDFMYLEDHLNLLGDNPLRGEPLHPFIDLCGLYRQDLYPPLREQMQEKGISLHRGVLAAMPGPSYETPAEIRMLQRFGADVVSMSTVPEAIMGRYLGMEVIGLSLIANLAAGLSPGPLSHDEVLRAGSDGAGRLLDLGHRLMTLWQRS</sequence>
<accession>A0A550J8P1</accession>
<keyword evidence="3 5" id="KW-0328">Glycosyltransferase</keyword>
<dbReference type="NCBIfam" id="NF006054">
    <property type="entry name" value="PRK08202.1"/>
    <property type="match status" value="1"/>
</dbReference>
<feature type="binding site" evidence="6">
    <location>
        <position position="230"/>
    </location>
    <ligand>
        <name>a purine D-ribonucleoside</name>
        <dbReference type="ChEBI" id="CHEBI:142355"/>
    </ligand>
</feature>
<dbReference type="InterPro" id="IPR035994">
    <property type="entry name" value="Nucleoside_phosphorylase_sf"/>
</dbReference>
<evidence type="ECO:0000256" key="2">
    <source>
        <dbReference type="ARBA" id="ARBA00006751"/>
    </source>
</evidence>
<dbReference type="UniPathway" id="UPA00606"/>
<dbReference type="GO" id="GO:0005737">
    <property type="term" value="C:cytoplasm"/>
    <property type="evidence" value="ECO:0007669"/>
    <property type="project" value="TreeGrafter"/>
</dbReference>
<dbReference type="OrthoDB" id="1523230at2"/>
<evidence type="ECO:0000313" key="9">
    <source>
        <dbReference type="Proteomes" id="UP000317155"/>
    </source>
</evidence>
<feature type="domain" description="Nucleoside phosphorylase" evidence="7">
    <location>
        <begin position="23"/>
        <end position="259"/>
    </location>
</feature>
<dbReference type="Gene3D" id="3.40.50.1580">
    <property type="entry name" value="Nucleoside phosphorylase domain"/>
    <property type="match status" value="1"/>
</dbReference>
<reference evidence="8 9" key="1">
    <citation type="submission" date="2019-07" db="EMBL/GenBank/DDBJ databases">
        <title>Insights of Desulfuromonas acetexigens electromicrobiology.</title>
        <authorList>
            <person name="Katuri K."/>
            <person name="Sapireddy V."/>
            <person name="Shaw D.R."/>
            <person name="Saikaly P."/>
        </authorList>
    </citation>
    <scope>NUCLEOTIDE SEQUENCE [LARGE SCALE GENOMIC DNA]</scope>
    <source>
        <strain evidence="8 9">2873</strain>
    </source>
</reference>
<dbReference type="PANTHER" id="PTHR11904">
    <property type="entry name" value="METHYLTHIOADENOSINE/PURINE NUCLEOSIDE PHOSPHORYLASE"/>
    <property type="match status" value="1"/>
</dbReference>
<dbReference type="Pfam" id="PF01048">
    <property type="entry name" value="PNP_UDP_1"/>
    <property type="match status" value="1"/>
</dbReference>
<evidence type="ECO:0000256" key="4">
    <source>
        <dbReference type="ARBA" id="ARBA00022679"/>
    </source>
</evidence>
<proteinExistence type="inferred from homology"/>
<dbReference type="GO" id="GO:0009116">
    <property type="term" value="P:nucleoside metabolic process"/>
    <property type="evidence" value="ECO:0007669"/>
    <property type="project" value="InterPro"/>
</dbReference>
<dbReference type="EC" id="2.4.2.1" evidence="5"/>
<comment type="caution">
    <text evidence="8">The sequence shown here is derived from an EMBL/GenBank/DDBJ whole genome shotgun (WGS) entry which is preliminary data.</text>
</comment>
<keyword evidence="4 5" id="KW-0808">Transferase</keyword>
<dbReference type="SUPFAM" id="SSF53167">
    <property type="entry name" value="Purine and uridine phosphorylases"/>
    <property type="match status" value="1"/>
</dbReference>
<dbReference type="NCBIfam" id="TIGR01697">
    <property type="entry name" value="PNPH-PUNA-XAPA"/>
    <property type="match status" value="1"/>
</dbReference>
<dbReference type="EMBL" id="VJVV01000010">
    <property type="protein sequence ID" value="TRO79493.1"/>
    <property type="molecule type" value="Genomic_DNA"/>
</dbReference>
<organism evidence="8 9">
    <name type="scientific">Trichloromonas acetexigens</name>
    <dbReference type="NCBI Taxonomy" id="38815"/>
    <lineage>
        <taxon>Bacteria</taxon>
        <taxon>Pseudomonadati</taxon>
        <taxon>Thermodesulfobacteriota</taxon>
        <taxon>Desulfuromonadia</taxon>
        <taxon>Desulfuromonadales</taxon>
        <taxon>Trichloromonadaceae</taxon>
        <taxon>Trichloromonas</taxon>
    </lineage>
</organism>
<evidence type="ECO:0000256" key="5">
    <source>
        <dbReference type="PIRNR" id="PIRNR000477"/>
    </source>
</evidence>
<feature type="binding site" evidence="6">
    <location>
        <position position="112"/>
    </location>
    <ligand>
        <name>phosphate</name>
        <dbReference type="ChEBI" id="CHEBI:43474"/>
    </ligand>
</feature>
<comment type="similarity">
    <text evidence="2 5">Belongs to the PNP/MTAP phosphorylase family.</text>
</comment>
<dbReference type="InterPro" id="IPR011268">
    <property type="entry name" value="Purine_phosphorylase"/>
</dbReference>
<evidence type="ECO:0000259" key="7">
    <source>
        <dbReference type="Pfam" id="PF01048"/>
    </source>
</evidence>
<feature type="binding site" evidence="6">
    <location>
        <position position="29"/>
    </location>
    <ligand>
        <name>phosphate</name>
        <dbReference type="ChEBI" id="CHEBI:43474"/>
    </ligand>
</feature>
<feature type="binding site" evidence="6">
    <location>
        <position position="188"/>
    </location>
    <ligand>
        <name>a purine D-ribonucleoside</name>
        <dbReference type="ChEBI" id="CHEBI:142355"/>
    </ligand>
</feature>
<feature type="binding site" evidence="6">
    <location>
        <begin position="80"/>
        <end position="82"/>
    </location>
    <ligand>
        <name>phosphate</name>
        <dbReference type="ChEBI" id="CHEBI:43474"/>
    </ligand>
</feature>
<dbReference type="AlphaFoldDB" id="A0A550J8P1"/>
<dbReference type="InterPro" id="IPR000845">
    <property type="entry name" value="Nucleoside_phosphorylase_d"/>
</dbReference>
<protein>
    <recommendedName>
        <fullName evidence="5">Purine nucleoside phosphorylase</fullName>
        <ecNumber evidence="5">2.4.2.1</ecNumber>
    </recommendedName>
    <alternativeName>
        <fullName evidence="5">Inosine-guanosine phosphorylase</fullName>
    </alternativeName>
</protein>
<dbReference type="CDD" id="cd09009">
    <property type="entry name" value="PNP-EcPNPII_like"/>
    <property type="match status" value="1"/>
</dbReference>
<evidence type="ECO:0000256" key="6">
    <source>
        <dbReference type="PIRSR" id="PIRSR000477-2"/>
    </source>
</evidence>
<evidence type="ECO:0000313" key="8">
    <source>
        <dbReference type="EMBL" id="TRO79493.1"/>
    </source>
</evidence>
<dbReference type="Proteomes" id="UP000317155">
    <property type="component" value="Unassembled WGS sequence"/>
</dbReference>
<evidence type="ECO:0000256" key="3">
    <source>
        <dbReference type="ARBA" id="ARBA00022676"/>
    </source>
</evidence>
<evidence type="ECO:0000256" key="1">
    <source>
        <dbReference type="ARBA" id="ARBA00005058"/>
    </source>
</evidence>
<gene>
    <name evidence="8" type="ORF">FL622_13205</name>
</gene>
<comment type="function">
    <text evidence="5">The purine nucleoside phosphorylases catalyze the phosphorolytic breakdown of the N-glycosidic bond in the beta-(deoxy)ribonucleoside molecules, with the formation of the corresponding free purine bases and pentose-1-phosphate.</text>
</comment>
<dbReference type="PANTHER" id="PTHR11904:SF9">
    <property type="entry name" value="PURINE NUCLEOSIDE PHOSPHORYLASE-RELATED"/>
    <property type="match status" value="1"/>
</dbReference>